<name>A0A7W9KRL2_9PSEU</name>
<dbReference type="InterPro" id="IPR011051">
    <property type="entry name" value="RmlC_Cupin_sf"/>
</dbReference>
<evidence type="ECO:0000313" key="3">
    <source>
        <dbReference type="EMBL" id="MBB5897355.1"/>
    </source>
</evidence>
<evidence type="ECO:0000313" key="4">
    <source>
        <dbReference type="Proteomes" id="UP000585638"/>
    </source>
</evidence>
<dbReference type="PANTHER" id="PTHR35848">
    <property type="entry name" value="OXALATE-BINDING PROTEIN"/>
    <property type="match status" value="1"/>
</dbReference>
<dbReference type="InterPro" id="IPR051610">
    <property type="entry name" value="GPI/OXD"/>
</dbReference>
<evidence type="ECO:0000259" key="2">
    <source>
        <dbReference type="Pfam" id="PF07883"/>
    </source>
</evidence>
<dbReference type="PANTHER" id="PTHR35848:SF6">
    <property type="entry name" value="CUPIN TYPE-2 DOMAIN-CONTAINING PROTEIN"/>
    <property type="match status" value="1"/>
</dbReference>
<comment type="caution">
    <text evidence="3">The sequence shown here is derived from an EMBL/GenBank/DDBJ whole genome shotgun (WGS) entry which is preliminary data.</text>
</comment>
<dbReference type="GO" id="GO:0016853">
    <property type="term" value="F:isomerase activity"/>
    <property type="evidence" value="ECO:0007669"/>
    <property type="project" value="UniProtKB-KW"/>
</dbReference>
<gene>
    <name evidence="3" type="ORF">BJ998_008614</name>
</gene>
<protein>
    <submittedName>
        <fullName evidence="3">Mannose-6-phosphate isomerase-like protein (Cupin superfamily)</fullName>
    </submittedName>
</protein>
<dbReference type="AlphaFoldDB" id="A0A7W9KRL2"/>
<dbReference type="InterPro" id="IPR014710">
    <property type="entry name" value="RmlC-like_jellyroll"/>
</dbReference>
<keyword evidence="3" id="KW-0413">Isomerase</keyword>
<keyword evidence="1" id="KW-0479">Metal-binding</keyword>
<dbReference type="SUPFAM" id="SSF51182">
    <property type="entry name" value="RmlC-like cupins"/>
    <property type="match status" value="1"/>
</dbReference>
<sequence>MTDQEPVAVDFRRLEHENLVRAYGLEMKLLYPWDGLTAPFEGAWCVLRPGDTSVTHAHHEHEIFIGMTGRAEVVTPDERYEFNAGDIAFLRPGIEHHLTNTSDGDFAYYAIWWDRAMSEGFVKQEEERAAAGGRQ</sequence>
<dbReference type="InterPro" id="IPR013096">
    <property type="entry name" value="Cupin_2"/>
</dbReference>
<organism evidence="3 4">
    <name type="scientific">Kutzneria kofuensis</name>
    <dbReference type="NCBI Taxonomy" id="103725"/>
    <lineage>
        <taxon>Bacteria</taxon>
        <taxon>Bacillati</taxon>
        <taxon>Actinomycetota</taxon>
        <taxon>Actinomycetes</taxon>
        <taxon>Pseudonocardiales</taxon>
        <taxon>Pseudonocardiaceae</taxon>
        <taxon>Kutzneria</taxon>
    </lineage>
</organism>
<reference evidence="3 4" key="1">
    <citation type="submission" date="2020-08" db="EMBL/GenBank/DDBJ databases">
        <title>Sequencing the genomes of 1000 actinobacteria strains.</title>
        <authorList>
            <person name="Klenk H.-P."/>
        </authorList>
    </citation>
    <scope>NUCLEOTIDE SEQUENCE [LARGE SCALE GENOMIC DNA]</scope>
    <source>
        <strain evidence="3 4">DSM 43851</strain>
    </source>
</reference>
<feature type="domain" description="Cupin type-2" evidence="2">
    <location>
        <begin position="44"/>
        <end position="111"/>
    </location>
</feature>
<proteinExistence type="predicted"/>
<dbReference type="Pfam" id="PF07883">
    <property type="entry name" value="Cupin_2"/>
    <property type="match status" value="1"/>
</dbReference>
<dbReference type="Gene3D" id="2.60.120.10">
    <property type="entry name" value="Jelly Rolls"/>
    <property type="match status" value="1"/>
</dbReference>
<keyword evidence="4" id="KW-1185">Reference proteome</keyword>
<evidence type="ECO:0000256" key="1">
    <source>
        <dbReference type="ARBA" id="ARBA00022723"/>
    </source>
</evidence>
<dbReference type="RefSeq" id="WP_312890654.1">
    <property type="nucleotide sequence ID" value="NZ_BAAAWY010000043.1"/>
</dbReference>
<accession>A0A7W9KRL2</accession>
<dbReference type="CDD" id="cd06988">
    <property type="entry name" value="cupin_DddK"/>
    <property type="match status" value="1"/>
</dbReference>
<dbReference type="Proteomes" id="UP000585638">
    <property type="component" value="Unassembled WGS sequence"/>
</dbReference>
<dbReference type="EMBL" id="JACHIR010000003">
    <property type="protein sequence ID" value="MBB5897355.1"/>
    <property type="molecule type" value="Genomic_DNA"/>
</dbReference>
<dbReference type="GO" id="GO:0046872">
    <property type="term" value="F:metal ion binding"/>
    <property type="evidence" value="ECO:0007669"/>
    <property type="project" value="UniProtKB-KW"/>
</dbReference>